<organism evidence="1 2">
    <name type="scientific">Gossypium darwinii</name>
    <name type="common">Darwin's cotton</name>
    <name type="synonym">Gossypium barbadense var. darwinii</name>
    <dbReference type="NCBI Taxonomy" id="34276"/>
    <lineage>
        <taxon>Eukaryota</taxon>
        <taxon>Viridiplantae</taxon>
        <taxon>Streptophyta</taxon>
        <taxon>Embryophyta</taxon>
        <taxon>Tracheophyta</taxon>
        <taxon>Spermatophyta</taxon>
        <taxon>Magnoliopsida</taxon>
        <taxon>eudicotyledons</taxon>
        <taxon>Gunneridae</taxon>
        <taxon>Pentapetalae</taxon>
        <taxon>rosids</taxon>
        <taxon>malvids</taxon>
        <taxon>Malvales</taxon>
        <taxon>Malvaceae</taxon>
        <taxon>Malvoideae</taxon>
        <taxon>Gossypium</taxon>
    </lineage>
</organism>
<reference evidence="1 2" key="1">
    <citation type="submission" date="2019-06" db="EMBL/GenBank/DDBJ databases">
        <title>WGS assembly of Gossypium darwinii.</title>
        <authorList>
            <person name="Chen Z.J."/>
            <person name="Sreedasyam A."/>
            <person name="Ando A."/>
            <person name="Song Q."/>
            <person name="De L."/>
            <person name="Hulse-Kemp A."/>
            <person name="Ding M."/>
            <person name="Ye W."/>
            <person name="Kirkbride R."/>
            <person name="Jenkins J."/>
            <person name="Plott C."/>
            <person name="Lovell J."/>
            <person name="Lin Y.-M."/>
            <person name="Vaughn R."/>
            <person name="Liu B."/>
            <person name="Li W."/>
            <person name="Simpson S."/>
            <person name="Scheffler B."/>
            <person name="Saski C."/>
            <person name="Grover C."/>
            <person name="Hu G."/>
            <person name="Conover J."/>
            <person name="Carlson J."/>
            <person name="Shu S."/>
            <person name="Boston L."/>
            <person name="Williams M."/>
            <person name="Peterson D."/>
            <person name="Mcgee K."/>
            <person name="Jones D."/>
            <person name="Wendel J."/>
            <person name="Stelly D."/>
            <person name="Grimwood J."/>
            <person name="Schmutz J."/>
        </authorList>
    </citation>
    <scope>NUCLEOTIDE SEQUENCE [LARGE SCALE GENOMIC DNA]</scope>
    <source>
        <strain evidence="1">1808015.09</strain>
    </source>
</reference>
<proteinExistence type="predicted"/>
<protein>
    <submittedName>
        <fullName evidence="1">Uncharacterized protein</fullName>
    </submittedName>
</protein>
<gene>
    <name evidence="1" type="ORF">ES288_A05G079500v1</name>
</gene>
<dbReference type="AlphaFoldDB" id="A0A5D2GDK5"/>
<evidence type="ECO:0000313" key="2">
    <source>
        <dbReference type="Proteomes" id="UP000323506"/>
    </source>
</evidence>
<keyword evidence="2" id="KW-1185">Reference proteome</keyword>
<sequence>MWKEKSKFDSPNPMAASFEDNQLDIFSSFAPRGISAPGNGNDASGYLHKETEHEKQCKHVQVVVINKKHKALE</sequence>
<dbReference type="Proteomes" id="UP000323506">
    <property type="component" value="Chromosome A05"/>
</dbReference>
<dbReference type="EMBL" id="CM017692">
    <property type="protein sequence ID" value="TYH15943.1"/>
    <property type="molecule type" value="Genomic_DNA"/>
</dbReference>
<evidence type="ECO:0000313" key="1">
    <source>
        <dbReference type="EMBL" id="TYH15943.1"/>
    </source>
</evidence>
<accession>A0A5D2GDK5</accession>
<name>A0A5D2GDK5_GOSDA</name>